<dbReference type="AlphaFoldDB" id="A0A8S1ZKR5"/>
<organism evidence="1 2">
    <name type="scientific">Arabidopsis arenosa</name>
    <name type="common">Sand rock-cress</name>
    <name type="synonym">Cardaminopsis arenosa</name>
    <dbReference type="NCBI Taxonomy" id="38785"/>
    <lineage>
        <taxon>Eukaryota</taxon>
        <taxon>Viridiplantae</taxon>
        <taxon>Streptophyta</taxon>
        <taxon>Embryophyta</taxon>
        <taxon>Tracheophyta</taxon>
        <taxon>Spermatophyta</taxon>
        <taxon>Magnoliopsida</taxon>
        <taxon>eudicotyledons</taxon>
        <taxon>Gunneridae</taxon>
        <taxon>Pentapetalae</taxon>
        <taxon>rosids</taxon>
        <taxon>malvids</taxon>
        <taxon>Brassicales</taxon>
        <taxon>Brassicaceae</taxon>
        <taxon>Camelineae</taxon>
        <taxon>Arabidopsis</taxon>
    </lineage>
</organism>
<accession>A0A8S1ZKR5</accession>
<dbReference type="Proteomes" id="UP000682877">
    <property type="component" value="Chromosome 1"/>
</dbReference>
<proteinExistence type="predicted"/>
<dbReference type="PANTHER" id="PTHR33132:SF92">
    <property type="entry name" value="SERINE-RICH PROTEIN"/>
    <property type="match status" value="1"/>
</dbReference>
<keyword evidence="2" id="KW-1185">Reference proteome</keyword>
<protein>
    <submittedName>
        <fullName evidence="1">Uncharacterized protein</fullName>
    </submittedName>
</protein>
<evidence type="ECO:0000313" key="2">
    <source>
        <dbReference type="Proteomes" id="UP000682877"/>
    </source>
</evidence>
<sequence length="83" mass="8870">MNDKGIMETEASIAAMGLGGLSRQTSITKNSCICSPTTHPGSFRCKLHRTPSLQRTKSVETNILQNLMSKPDDSSSTGDEAAK</sequence>
<evidence type="ECO:0000313" key="1">
    <source>
        <dbReference type="EMBL" id="CAE5958595.1"/>
    </source>
</evidence>
<dbReference type="PANTHER" id="PTHR33132">
    <property type="entry name" value="OSJNBB0118P14.9 PROTEIN"/>
    <property type="match status" value="1"/>
</dbReference>
<name>A0A8S1ZKR5_ARAAE</name>
<dbReference type="EMBL" id="LR999451">
    <property type="protein sequence ID" value="CAE5958595.1"/>
    <property type="molecule type" value="Genomic_DNA"/>
</dbReference>
<gene>
    <name evidence="1" type="ORF">AARE701A_LOCUS2183</name>
</gene>
<reference evidence="1" key="1">
    <citation type="submission" date="2021-01" db="EMBL/GenBank/DDBJ databases">
        <authorList>
            <person name="Bezrukov I."/>
        </authorList>
    </citation>
    <scope>NUCLEOTIDE SEQUENCE</scope>
</reference>